<evidence type="ECO:0000256" key="12">
    <source>
        <dbReference type="ARBA" id="ARBA00052399"/>
    </source>
</evidence>
<comment type="subcellular location">
    <subcellularLocation>
        <location evidence="3">Mitochondrion intermembrane space</location>
    </subcellularLocation>
</comment>
<comment type="caution">
    <text evidence="20">The sequence shown here is derived from an EMBL/GenBank/DDBJ whole genome shotgun (WGS) entry which is preliminary data.</text>
</comment>
<dbReference type="InterPro" id="IPR013785">
    <property type="entry name" value="Aldolase_TIM"/>
</dbReference>
<dbReference type="Proteomes" id="UP001163850">
    <property type="component" value="Unassembled WGS sequence"/>
</dbReference>
<comment type="catalytic activity">
    <reaction evidence="12">
        <text>(S)-lactate + 2 Fe(III)-[cytochrome c] = 2 Fe(II)-[cytochrome c] + pyruvate + 2 H(+)</text>
        <dbReference type="Rhea" id="RHEA:19909"/>
        <dbReference type="Rhea" id="RHEA-COMP:10350"/>
        <dbReference type="Rhea" id="RHEA-COMP:14399"/>
        <dbReference type="ChEBI" id="CHEBI:15361"/>
        <dbReference type="ChEBI" id="CHEBI:15378"/>
        <dbReference type="ChEBI" id="CHEBI:16651"/>
        <dbReference type="ChEBI" id="CHEBI:29033"/>
        <dbReference type="ChEBI" id="CHEBI:29034"/>
        <dbReference type="EC" id="1.1.2.3"/>
    </reaction>
    <physiologicalReaction direction="left-to-right" evidence="12">
        <dbReference type="Rhea" id="RHEA:19910"/>
    </physiologicalReaction>
</comment>
<dbReference type="InterPro" id="IPR001199">
    <property type="entry name" value="Cyt_B5-like_heme/steroid-bd"/>
</dbReference>
<dbReference type="Pfam" id="PF00173">
    <property type="entry name" value="Cyt-b5"/>
    <property type="match status" value="1"/>
</dbReference>
<name>A0AA38PV21_9AGAR</name>
<reference evidence="20" key="1">
    <citation type="submission" date="2022-08" db="EMBL/GenBank/DDBJ databases">
        <authorList>
            <consortium name="DOE Joint Genome Institute"/>
            <person name="Min B."/>
            <person name="Riley R."/>
            <person name="Sierra-Patev S."/>
            <person name="Naranjo-Ortiz M."/>
            <person name="Looney B."/>
            <person name="Konkel Z."/>
            <person name="Slot J.C."/>
            <person name="Sakamoto Y."/>
            <person name="Steenwyk J.L."/>
            <person name="Rokas A."/>
            <person name="Carro J."/>
            <person name="Camarero S."/>
            <person name="Ferreira P."/>
            <person name="Molpeceres G."/>
            <person name="Ruiz-Duenas F.J."/>
            <person name="Serrano A."/>
            <person name="Henrissat B."/>
            <person name="Drula E."/>
            <person name="Hughes K.W."/>
            <person name="Mata J.L."/>
            <person name="Ishikawa N.K."/>
            <person name="Vargas-Isla R."/>
            <person name="Ushijima S."/>
            <person name="Smith C.A."/>
            <person name="Ahrendt S."/>
            <person name="Andreopoulos W."/>
            <person name="He G."/>
            <person name="Labutti K."/>
            <person name="Lipzen A."/>
            <person name="Ng V."/>
            <person name="Sandor L."/>
            <person name="Barry K."/>
            <person name="Martinez A.T."/>
            <person name="Xiao Y."/>
            <person name="Gibbons J.G."/>
            <person name="Terashima K."/>
            <person name="Hibbett D.S."/>
            <person name="Grigoriev I.V."/>
        </authorList>
    </citation>
    <scope>NUCLEOTIDE SEQUENCE</scope>
    <source>
        <strain evidence="20">TFB7829</strain>
    </source>
</reference>
<dbReference type="EMBL" id="MU802073">
    <property type="protein sequence ID" value="KAJ3982184.1"/>
    <property type="molecule type" value="Genomic_DNA"/>
</dbReference>
<keyword evidence="11" id="KW-0496">Mitochondrion</keyword>
<dbReference type="EC" id="1.1.2.3" evidence="15"/>
<evidence type="ECO:0000256" key="10">
    <source>
        <dbReference type="ARBA" id="ARBA00023004"/>
    </source>
</evidence>
<proteinExistence type="inferred from homology"/>
<comment type="cofactor">
    <cofactor evidence="2">
        <name>heme b</name>
        <dbReference type="ChEBI" id="CHEBI:60344"/>
    </cofactor>
</comment>
<evidence type="ECO:0000256" key="11">
    <source>
        <dbReference type="ARBA" id="ARBA00023128"/>
    </source>
</evidence>
<dbReference type="AlphaFoldDB" id="A0AA38PV21"/>
<feature type="domain" description="Cytochrome b5 heme-binding" evidence="18">
    <location>
        <begin position="1"/>
        <end position="77"/>
    </location>
</feature>
<gene>
    <name evidence="20" type="ORF">F5890DRAFT_1531150</name>
</gene>
<dbReference type="InterPro" id="IPR037396">
    <property type="entry name" value="FMN_HAD"/>
</dbReference>
<evidence type="ECO:0000256" key="7">
    <source>
        <dbReference type="ARBA" id="ARBA00022643"/>
    </source>
</evidence>
<protein>
    <recommendedName>
        <fullName evidence="16">L-lactate dehydrogenase (cytochrome)</fullName>
        <ecNumber evidence="15">1.1.2.3</ecNumber>
    </recommendedName>
</protein>
<dbReference type="SUPFAM" id="SSF55856">
    <property type="entry name" value="Cytochrome b5-like heme/steroid binding domain"/>
    <property type="match status" value="1"/>
</dbReference>
<dbReference type="GO" id="GO:0046872">
    <property type="term" value="F:metal ion binding"/>
    <property type="evidence" value="ECO:0007669"/>
    <property type="project" value="UniProtKB-UniRule"/>
</dbReference>
<dbReference type="PROSITE" id="PS00557">
    <property type="entry name" value="FMN_HYDROXY_ACID_DH_1"/>
    <property type="match status" value="1"/>
</dbReference>
<dbReference type="Pfam" id="PF01070">
    <property type="entry name" value="FMN_dh"/>
    <property type="match status" value="1"/>
</dbReference>
<evidence type="ECO:0000256" key="17">
    <source>
        <dbReference type="RuleBase" id="RU362121"/>
    </source>
</evidence>
<feature type="domain" description="FMN hydroxy acid dehydrogenase" evidence="19">
    <location>
        <begin position="105"/>
        <end position="472"/>
    </location>
</feature>
<comment type="similarity">
    <text evidence="17">Belongs to the cytochrome b5 family.</text>
</comment>
<dbReference type="InterPro" id="IPR018506">
    <property type="entry name" value="Cyt_B5_heme-BS"/>
</dbReference>
<dbReference type="FunFam" id="3.20.20.70:FF:000062">
    <property type="entry name" value="Cytochrome b2, mitochondrial, putative"/>
    <property type="match status" value="1"/>
</dbReference>
<accession>A0AA38PV21</accession>
<evidence type="ECO:0000259" key="19">
    <source>
        <dbReference type="PROSITE" id="PS51349"/>
    </source>
</evidence>
<evidence type="ECO:0000256" key="16">
    <source>
        <dbReference type="ARBA" id="ARBA00068515"/>
    </source>
</evidence>
<dbReference type="InterPro" id="IPR000262">
    <property type="entry name" value="FMN-dep_DH"/>
</dbReference>
<dbReference type="InterPro" id="IPR008259">
    <property type="entry name" value="FMN_hydac_DH_AS"/>
</dbReference>
<keyword evidence="7" id="KW-0288">FMN</keyword>
<dbReference type="PANTHER" id="PTHR10578:SF148">
    <property type="entry name" value="L-LACTATE DEHYDROGENASE (CYTOCHROME)"/>
    <property type="match status" value="1"/>
</dbReference>
<dbReference type="Gene3D" id="3.10.120.10">
    <property type="entry name" value="Cytochrome b5-like heme/steroid binding domain"/>
    <property type="match status" value="1"/>
</dbReference>
<evidence type="ECO:0000256" key="3">
    <source>
        <dbReference type="ARBA" id="ARBA00004569"/>
    </source>
</evidence>
<evidence type="ECO:0000256" key="5">
    <source>
        <dbReference type="ARBA" id="ARBA00022617"/>
    </source>
</evidence>
<dbReference type="PROSITE" id="PS51349">
    <property type="entry name" value="FMN_HYDROXY_ACID_DH_2"/>
    <property type="match status" value="1"/>
</dbReference>
<dbReference type="GO" id="GO:0004460">
    <property type="term" value="F:L-lactate dehydrogenase (cytochrome) activity"/>
    <property type="evidence" value="ECO:0007669"/>
    <property type="project" value="UniProtKB-EC"/>
</dbReference>
<evidence type="ECO:0000256" key="15">
    <source>
        <dbReference type="ARBA" id="ARBA00066458"/>
    </source>
</evidence>
<evidence type="ECO:0000256" key="2">
    <source>
        <dbReference type="ARBA" id="ARBA00001970"/>
    </source>
</evidence>
<evidence type="ECO:0000259" key="18">
    <source>
        <dbReference type="PROSITE" id="PS50255"/>
    </source>
</evidence>
<keyword evidence="9" id="KW-0560">Oxidoreductase</keyword>
<dbReference type="Gene3D" id="3.20.20.70">
    <property type="entry name" value="Aldolase class I"/>
    <property type="match status" value="1"/>
</dbReference>
<comment type="similarity">
    <text evidence="14">In the N-terminal section; belongs to the cytochrome b5 family.</text>
</comment>
<evidence type="ECO:0000256" key="4">
    <source>
        <dbReference type="ARBA" id="ARBA00011881"/>
    </source>
</evidence>
<dbReference type="GO" id="GO:0020037">
    <property type="term" value="F:heme binding"/>
    <property type="evidence" value="ECO:0007669"/>
    <property type="project" value="UniProtKB-UniRule"/>
</dbReference>
<evidence type="ECO:0000256" key="13">
    <source>
        <dbReference type="ARBA" id="ARBA00061137"/>
    </source>
</evidence>
<comment type="subunit">
    <text evidence="4">Homotetramer.</text>
</comment>
<comment type="similarity">
    <text evidence="13">In the C-terminal section; belongs to the FMN-dependent alpha-hydroxy acid dehydrogenase family.</text>
</comment>
<evidence type="ECO:0000256" key="9">
    <source>
        <dbReference type="ARBA" id="ARBA00023002"/>
    </source>
</evidence>
<dbReference type="InterPro" id="IPR036400">
    <property type="entry name" value="Cyt_B5-like_heme/steroid_sf"/>
</dbReference>
<evidence type="ECO:0000256" key="8">
    <source>
        <dbReference type="ARBA" id="ARBA00022723"/>
    </source>
</evidence>
<dbReference type="PANTHER" id="PTHR10578">
    <property type="entry name" value="S -2-HYDROXY-ACID OXIDASE-RELATED"/>
    <property type="match status" value="1"/>
</dbReference>
<organism evidence="20 21">
    <name type="scientific">Lentinula detonsa</name>
    <dbReference type="NCBI Taxonomy" id="2804962"/>
    <lineage>
        <taxon>Eukaryota</taxon>
        <taxon>Fungi</taxon>
        <taxon>Dikarya</taxon>
        <taxon>Basidiomycota</taxon>
        <taxon>Agaricomycotina</taxon>
        <taxon>Agaricomycetes</taxon>
        <taxon>Agaricomycetidae</taxon>
        <taxon>Agaricales</taxon>
        <taxon>Marasmiineae</taxon>
        <taxon>Omphalotaceae</taxon>
        <taxon>Lentinula</taxon>
    </lineage>
</organism>
<dbReference type="GO" id="GO:0005758">
    <property type="term" value="C:mitochondrial intermembrane space"/>
    <property type="evidence" value="ECO:0007669"/>
    <property type="project" value="UniProtKB-SubCell"/>
</dbReference>
<evidence type="ECO:0000256" key="14">
    <source>
        <dbReference type="ARBA" id="ARBA00061589"/>
    </source>
</evidence>
<evidence type="ECO:0000256" key="6">
    <source>
        <dbReference type="ARBA" id="ARBA00022630"/>
    </source>
</evidence>
<keyword evidence="10 17" id="KW-0408">Iron</keyword>
<evidence type="ECO:0000313" key="21">
    <source>
        <dbReference type="Proteomes" id="UP001163850"/>
    </source>
</evidence>
<dbReference type="SMART" id="SM01117">
    <property type="entry name" value="Cyt-b5"/>
    <property type="match status" value="1"/>
</dbReference>
<dbReference type="SUPFAM" id="SSF51395">
    <property type="entry name" value="FMN-linked oxidoreductases"/>
    <property type="match status" value="1"/>
</dbReference>
<evidence type="ECO:0000256" key="1">
    <source>
        <dbReference type="ARBA" id="ARBA00001917"/>
    </source>
</evidence>
<comment type="cofactor">
    <cofactor evidence="1">
        <name>FMN</name>
        <dbReference type="ChEBI" id="CHEBI:58210"/>
    </cofactor>
</comment>
<keyword evidence="8 17" id="KW-0479">Metal-binding</keyword>
<dbReference type="PROSITE" id="PS50255">
    <property type="entry name" value="CYTOCHROME_B5_2"/>
    <property type="match status" value="1"/>
</dbReference>
<keyword evidence="5 17" id="KW-0349">Heme</keyword>
<keyword evidence="6" id="KW-0285">Flavoprotein</keyword>
<dbReference type="PROSITE" id="PS00191">
    <property type="entry name" value="CYTOCHROME_B5_1"/>
    <property type="match status" value="1"/>
</dbReference>
<evidence type="ECO:0000313" key="20">
    <source>
        <dbReference type="EMBL" id="KAJ3982184.1"/>
    </source>
</evidence>
<sequence>MAWTTNEIAKHKDASSCWVIIEDEVYDVTEFLLKHPGGPGIILKYAGHDATSAYLPIHSSDAIQRNLSPSQCLGRLADAKGGEADVQMGQTQDEMRVEREMKRRPPLNQILNLTDIENVAKKVLPHPVLAFYSAGTDDELSLRENSRAFDRFFFHPRVMRPVSICDPSTKILGYHSSLPIFVSGAAQAILGHSQGELNITRACGKANIIQMVCTYASIPRAQIAAAALPSQPLFFQLYKVTDTAASAKVVQEAEQLGYKAIVLTVDAVVVGNRERDVKSLWVLEQQEGKTQYYFEGDPESATNLFGSSAVNRRHAFDSDLSWKETIPWLRSITKLPIILKGIQCVEDAMLAVEAGVEAILVSNHGGRQLETSLPPLEVLYRIRHQQPDIFDKLEVYIDGGIRRGTDVIKAVCLGAKAVGLGRPFLYALSAYGEAGVTKMLDVLHREITISMQLLGAASIRDLTPEMVERVDWEPVRQRNTKL</sequence>